<gene>
    <name evidence="3" type="ORF">NCAV_1266</name>
</gene>
<dbReference type="InterPro" id="IPR054437">
    <property type="entry name" value="PspA-assoc_dom"/>
</dbReference>
<evidence type="ECO:0000256" key="1">
    <source>
        <dbReference type="SAM" id="MobiDB-lite"/>
    </source>
</evidence>
<evidence type="ECO:0000313" key="4">
    <source>
        <dbReference type="Proteomes" id="UP000236248"/>
    </source>
</evidence>
<name>A0A2K5AS09_9ARCH</name>
<dbReference type="Proteomes" id="UP000236248">
    <property type="component" value="Chromosome NCAV"/>
</dbReference>
<dbReference type="Pfam" id="PF22743">
    <property type="entry name" value="PspAA"/>
    <property type="match status" value="1"/>
</dbReference>
<dbReference type="AlphaFoldDB" id="A0A2K5AS09"/>
<accession>A0A2K5AS09</accession>
<keyword evidence="4" id="KW-1185">Reference proteome</keyword>
<feature type="domain" description="PspA-associated" evidence="2">
    <location>
        <begin position="36"/>
        <end position="128"/>
    </location>
</feature>
<protein>
    <recommendedName>
        <fullName evidence="2">PspA-associated domain-containing protein</fullName>
    </recommendedName>
</protein>
<feature type="region of interest" description="Disordered" evidence="1">
    <location>
        <begin position="10"/>
        <end position="29"/>
    </location>
</feature>
<proteinExistence type="predicted"/>
<dbReference type="KEGG" id="ncv:NCAV_1266"/>
<dbReference type="EMBL" id="LT981265">
    <property type="protein sequence ID" value="SPC34433.1"/>
    <property type="molecule type" value="Genomic_DNA"/>
</dbReference>
<evidence type="ECO:0000313" key="3">
    <source>
        <dbReference type="EMBL" id="SPC34433.1"/>
    </source>
</evidence>
<organism evidence="3 4">
    <name type="scientific">Candidatus Nitrosocaldus cavascurensis</name>
    <dbReference type="NCBI Taxonomy" id="2058097"/>
    <lineage>
        <taxon>Archaea</taxon>
        <taxon>Nitrososphaerota</taxon>
        <taxon>Nitrososphaeria</taxon>
        <taxon>Candidatus Nitrosocaldales</taxon>
        <taxon>Candidatus Nitrosocaldaceae</taxon>
        <taxon>Candidatus Nitrosocaldus</taxon>
    </lineage>
</organism>
<reference evidence="4" key="1">
    <citation type="submission" date="2018-01" db="EMBL/GenBank/DDBJ databases">
        <authorList>
            <person name="Kerou L M."/>
        </authorList>
    </citation>
    <scope>NUCLEOTIDE SEQUENCE [LARGE SCALE GENOMIC DNA]</scope>
    <source>
        <strain evidence="4">SCU2</strain>
    </source>
</reference>
<evidence type="ECO:0000259" key="2">
    <source>
        <dbReference type="Pfam" id="PF22743"/>
    </source>
</evidence>
<sequence length="132" mass="15014">MVRVCMARIKGKGKGKGKSKGKRGKKRKMMKEERIVVRLMGEGQYYIDKDTLKEVNRIDNQMVKMLSDEKVDEHAVMESIAAMRILVKSKGKRVKDDIIIPSHIIIPATDMTVEEAREVFKGEGIVPEDILD</sequence>